<keyword evidence="2" id="KW-1185">Reference proteome</keyword>
<dbReference type="AlphaFoldDB" id="A0A1L8QQM5"/>
<name>A0A1L8QQM5_9ENTE</name>
<gene>
    <name evidence="1" type="ORF">RU93_GL000579</name>
</gene>
<organism evidence="1 2">
    <name type="scientific">Enterococcus aquimarinus</name>
    <dbReference type="NCBI Taxonomy" id="328396"/>
    <lineage>
        <taxon>Bacteria</taxon>
        <taxon>Bacillati</taxon>
        <taxon>Bacillota</taxon>
        <taxon>Bacilli</taxon>
        <taxon>Lactobacillales</taxon>
        <taxon>Enterococcaceae</taxon>
        <taxon>Enterococcus</taxon>
    </lineage>
</organism>
<dbReference type="EMBL" id="JXKD01000013">
    <property type="protein sequence ID" value="OJG09764.1"/>
    <property type="molecule type" value="Genomic_DNA"/>
</dbReference>
<reference evidence="1 2" key="1">
    <citation type="submission" date="2014-12" db="EMBL/GenBank/DDBJ databases">
        <title>Draft genome sequences of 29 type strains of Enterococci.</title>
        <authorList>
            <person name="Zhong Z."/>
            <person name="Sun Z."/>
            <person name="Liu W."/>
            <person name="Zhang W."/>
            <person name="Zhang H."/>
        </authorList>
    </citation>
    <scope>NUCLEOTIDE SEQUENCE [LARGE SCALE GENOMIC DNA]</scope>
    <source>
        <strain evidence="1 2">DSM 17690</strain>
    </source>
</reference>
<dbReference type="Proteomes" id="UP000182149">
    <property type="component" value="Unassembled WGS sequence"/>
</dbReference>
<sequence length="40" mass="4872">MKNNQSFFLAIDCFFEKKREETVRNDQERISSRNTLSIKF</sequence>
<protein>
    <submittedName>
        <fullName evidence="1">Uncharacterized protein</fullName>
    </submittedName>
</protein>
<accession>A0A1L8QQM5</accession>
<evidence type="ECO:0000313" key="2">
    <source>
        <dbReference type="Proteomes" id="UP000182149"/>
    </source>
</evidence>
<proteinExistence type="predicted"/>
<evidence type="ECO:0000313" key="1">
    <source>
        <dbReference type="EMBL" id="OJG09764.1"/>
    </source>
</evidence>
<comment type="caution">
    <text evidence="1">The sequence shown here is derived from an EMBL/GenBank/DDBJ whole genome shotgun (WGS) entry which is preliminary data.</text>
</comment>